<reference evidence="8 10" key="2">
    <citation type="submission" date="2013-03" db="EMBL/GenBank/DDBJ databases">
        <title>The Genome Sequence of Enterococcus avium ATCC_14025 (PacBio/Illumina hybrid assembly).</title>
        <authorList>
            <consortium name="The Broad Institute Genomics Platform"/>
            <consortium name="The Broad Institute Genome Sequencing Center for Infectious Disease"/>
            <person name="Earl A."/>
            <person name="Russ C."/>
            <person name="Gilmore M."/>
            <person name="Surin D."/>
            <person name="Walker B."/>
            <person name="Young S."/>
            <person name="Zeng Q."/>
            <person name="Gargeya S."/>
            <person name="Fitzgerald M."/>
            <person name="Haas B."/>
            <person name="Abouelleil A."/>
            <person name="Allen A.W."/>
            <person name="Alvarado L."/>
            <person name="Arachchi H.M."/>
            <person name="Berlin A.M."/>
            <person name="Chapman S.B."/>
            <person name="Gainer-Dewar J."/>
            <person name="Goldberg J."/>
            <person name="Griggs A."/>
            <person name="Gujja S."/>
            <person name="Hansen M."/>
            <person name="Howarth C."/>
            <person name="Imamovic A."/>
            <person name="Ireland A."/>
            <person name="Larimer J."/>
            <person name="McCowan C."/>
            <person name="Murphy C."/>
            <person name="Pearson M."/>
            <person name="Poon T.W."/>
            <person name="Priest M."/>
            <person name="Roberts A."/>
            <person name="Saif S."/>
            <person name="Shea T."/>
            <person name="Sisk P."/>
            <person name="Sykes S."/>
            <person name="Wortman J."/>
            <person name="Nusbaum C."/>
            <person name="Birren B."/>
        </authorList>
    </citation>
    <scope>NUCLEOTIDE SEQUENCE [LARGE SCALE GENOMIC DNA]</scope>
    <source>
        <strain evidence="8 10">ATCC 14025</strain>
    </source>
</reference>
<feature type="domain" description="Calcineurin-like phosphoesterase" evidence="5">
    <location>
        <begin position="92"/>
        <end position="357"/>
    </location>
</feature>
<feature type="domain" description="5'-Nucleotidase C-terminal" evidence="6">
    <location>
        <begin position="432"/>
        <end position="586"/>
    </location>
</feature>
<dbReference type="EMBL" id="ASWL01000001">
    <property type="protein sequence ID" value="EOU26791.1"/>
    <property type="molecule type" value="Genomic_DNA"/>
</dbReference>
<proteinExistence type="predicted"/>
<dbReference type="AlphaFoldDB" id="A0AAV3J619"/>
<feature type="region of interest" description="Disordered" evidence="2">
    <location>
        <begin position="37"/>
        <end position="83"/>
    </location>
</feature>
<dbReference type="SUPFAM" id="SSF56300">
    <property type="entry name" value="Metallo-dependent phosphatases"/>
    <property type="match status" value="1"/>
</dbReference>
<evidence type="ECO:0000256" key="4">
    <source>
        <dbReference type="SAM" id="SignalP"/>
    </source>
</evidence>
<dbReference type="InterPro" id="IPR008334">
    <property type="entry name" value="5'-Nucleotdase_C"/>
</dbReference>
<organism evidence="8 10">
    <name type="scientific">Enterococcus avium ATCC 14025</name>
    <dbReference type="NCBI Taxonomy" id="1140002"/>
    <lineage>
        <taxon>Bacteria</taxon>
        <taxon>Bacillati</taxon>
        <taxon>Bacillota</taxon>
        <taxon>Bacilli</taxon>
        <taxon>Lactobacillales</taxon>
        <taxon>Enterococcaceae</taxon>
        <taxon>Enterococcus</taxon>
    </lineage>
</organism>
<keyword evidence="3" id="KW-0472">Membrane</keyword>
<dbReference type="NCBIfam" id="TIGR01167">
    <property type="entry name" value="LPXTG_anchor"/>
    <property type="match status" value="1"/>
</dbReference>
<keyword evidence="3" id="KW-0812">Transmembrane</keyword>
<dbReference type="PROSITE" id="PS00786">
    <property type="entry name" value="5_NUCLEOTIDASE_2"/>
    <property type="match status" value="1"/>
</dbReference>
<evidence type="ECO:0000313" key="8">
    <source>
        <dbReference type="EMBL" id="EOU26791.1"/>
    </source>
</evidence>
<dbReference type="InterPro" id="IPR006146">
    <property type="entry name" value="5'-Nucleotdase_CS"/>
</dbReference>
<feature type="chain" id="PRO_5043707966" description="Gram-positive cocci surface proteins LPxTG domain-containing protein" evidence="4">
    <location>
        <begin position="29"/>
        <end position="1081"/>
    </location>
</feature>
<dbReference type="GO" id="GO:0009166">
    <property type="term" value="P:nucleotide catabolic process"/>
    <property type="evidence" value="ECO:0007669"/>
    <property type="project" value="InterPro"/>
</dbReference>
<dbReference type="Gene3D" id="3.60.21.10">
    <property type="match status" value="1"/>
</dbReference>
<protein>
    <recommendedName>
        <fullName evidence="11">Gram-positive cocci surface proteins LPxTG domain-containing protein</fullName>
    </recommendedName>
</protein>
<evidence type="ECO:0000313" key="7">
    <source>
        <dbReference type="EMBL" id="EOT47464.1"/>
    </source>
</evidence>
<dbReference type="GO" id="GO:0046872">
    <property type="term" value="F:metal ion binding"/>
    <property type="evidence" value="ECO:0007669"/>
    <property type="project" value="InterPro"/>
</dbReference>
<evidence type="ECO:0000259" key="6">
    <source>
        <dbReference type="Pfam" id="PF02872"/>
    </source>
</evidence>
<dbReference type="PANTHER" id="PTHR11575:SF24">
    <property type="entry name" value="5'-NUCLEOTIDASE"/>
    <property type="match status" value="1"/>
</dbReference>
<gene>
    <name evidence="8" type="ORF">I570_00547</name>
    <name evidence="7" type="ORF">OMU_01833</name>
</gene>
<dbReference type="InterPro" id="IPR006179">
    <property type="entry name" value="5_nucleotidase/apyrase"/>
</dbReference>
<evidence type="ECO:0000256" key="3">
    <source>
        <dbReference type="SAM" id="Phobius"/>
    </source>
</evidence>
<keyword evidence="3" id="KW-1133">Transmembrane helix</keyword>
<evidence type="ECO:0000313" key="10">
    <source>
        <dbReference type="Proteomes" id="UP000014107"/>
    </source>
</evidence>
<dbReference type="EMBL" id="AHYV01000013">
    <property type="protein sequence ID" value="EOT47464.1"/>
    <property type="molecule type" value="Genomic_DNA"/>
</dbReference>
<dbReference type="Gene3D" id="3.90.780.10">
    <property type="entry name" value="5'-Nucleotidase, C-terminal domain"/>
    <property type="match status" value="1"/>
</dbReference>
<keyword evidence="9" id="KW-1185">Reference proteome</keyword>
<evidence type="ECO:0008006" key="11">
    <source>
        <dbReference type="Google" id="ProtNLM"/>
    </source>
</evidence>
<dbReference type="PRINTS" id="PR01607">
    <property type="entry name" value="APYRASEFAMLY"/>
</dbReference>
<dbReference type="GO" id="GO:0008768">
    <property type="term" value="F:UDP-sugar diphosphatase activity"/>
    <property type="evidence" value="ECO:0007669"/>
    <property type="project" value="TreeGrafter"/>
</dbReference>
<feature type="compositionally biased region" description="Low complexity" evidence="2">
    <location>
        <begin position="37"/>
        <end position="76"/>
    </location>
</feature>
<dbReference type="Proteomes" id="UP000014104">
    <property type="component" value="Unassembled WGS sequence"/>
</dbReference>
<comment type="caution">
    <text evidence="8">The sequence shown here is derived from an EMBL/GenBank/DDBJ whole genome shotgun (WGS) entry which is preliminary data.</text>
</comment>
<evidence type="ECO:0000256" key="2">
    <source>
        <dbReference type="SAM" id="MobiDB-lite"/>
    </source>
</evidence>
<dbReference type="InterPro" id="IPR036907">
    <property type="entry name" value="5'-Nucleotdase_C_sf"/>
</dbReference>
<dbReference type="InterPro" id="IPR029052">
    <property type="entry name" value="Metallo-depent_PP-like"/>
</dbReference>
<dbReference type="GO" id="GO:0030288">
    <property type="term" value="C:outer membrane-bounded periplasmic space"/>
    <property type="evidence" value="ECO:0007669"/>
    <property type="project" value="TreeGrafter"/>
</dbReference>
<dbReference type="GO" id="GO:0000166">
    <property type="term" value="F:nucleotide binding"/>
    <property type="evidence" value="ECO:0007669"/>
    <property type="project" value="InterPro"/>
</dbReference>
<dbReference type="InterPro" id="IPR004843">
    <property type="entry name" value="Calcineurin-like_PHP"/>
</dbReference>
<dbReference type="SUPFAM" id="SSF55816">
    <property type="entry name" value="5'-nucleotidase (syn. UDP-sugar hydrolase), C-terminal domain"/>
    <property type="match status" value="1"/>
</dbReference>
<sequence>MRKSNLVKSAVTLFTVLGFTLPSGFAAAETINTEATSTQISSTSNENSISEVNSETSSQTTGADSTVEATVESSSELDNEPKSTATVPIQLLGINDFHGALSTTGSYYDATGNKTSNAGTAALLAGYFNQAETAFKAQNNTGKTLRVQAGDMVGASPANSGLLQDQPTMRILNQMKFAVGTLGNHEFDEGLGEFNRILTGTKPDPSSGFLPIVKEYNEDYSQDELKGGFDLVIANVHEKDGSIPYGWKPYTIKNVGTAAEPINIGFIGVVTTEIPNLVLAEHHKDYTFTDPAEEIVKYSKELVDQDVNAIVVLGHTPSVQGSGETVSGETAEIMNKVKQTDPDNSVDAFFAGHNHVYTNGVVGNTRIVQSTSQGKGYIDLRGEYDPATKDFASTPKATVSAVDPTKGIAKDAAIEEIVADADTRVAQVTEQKIGTADKAEDISRTVNEMGESPVGNLVTDAQVYMANKNGVPVDFAMTNNGGIRDDLKVKPDSSITWGAAQAVQPFGNIMQIVEMTGQQIENVLNQQDEKYFLQVSGLKYTVEKNDTSFVVKEMKKADGTPIEADKTYKLIINDFLYGGGDGFSEFTNAKLTGALDPDTETFIGYIKDLEAKGQKVSAAIEGRKTLATTEPTDPAKEETEKIKAETKLNDYREGDKYLTGKTIPNGKVTFTSEKARVLAQGIADKDGNISIAVDQLGLKEGQELAVTIAGANGGEASFTVKVLPKATEPNDPAKDETEKIKAKTTFNDYREGDKVLTGQTIPKGKVTITPVKARALAQGTADKDGKITIAVDQLGLKEGQEVTVTIAGDNGGEASFTVKVLPKATEPTDPVAEETKRIKNETEVDDLYEGGQYLTGKTIPNATVEVAVEETTAANVVQPVAVQAATAAPQKSGADGEFKLDVQALGLLEDDQVHLIITGEKGGSGEFLVDVLGDAAAKETEQIKKVTKFANIYEGDTELTGKTIADAMIDVSVEKSEKFALGKSNEKGNVILDIKDLDLKKDQKVTITVTGPSGGKVVFEKTVLGKIVASNVSTKTPSSTTWIDGTLQKVYPKTNDEKQPIFIVLGMIVLGTSGLIYFKQK</sequence>
<evidence type="ECO:0000259" key="5">
    <source>
        <dbReference type="Pfam" id="PF00149"/>
    </source>
</evidence>
<dbReference type="Proteomes" id="UP000014107">
    <property type="component" value="Unassembled WGS sequence"/>
</dbReference>
<keyword evidence="1 4" id="KW-0732">Signal</keyword>
<dbReference type="PANTHER" id="PTHR11575">
    <property type="entry name" value="5'-NUCLEOTIDASE-RELATED"/>
    <property type="match status" value="1"/>
</dbReference>
<feature type="transmembrane region" description="Helical" evidence="3">
    <location>
        <begin position="1061"/>
        <end position="1078"/>
    </location>
</feature>
<feature type="signal peptide" evidence="4">
    <location>
        <begin position="1"/>
        <end position="28"/>
    </location>
</feature>
<dbReference type="Pfam" id="PF00149">
    <property type="entry name" value="Metallophos"/>
    <property type="match status" value="1"/>
</dbReference>
<evidence type="ECO:0000256" key="1">
    <source>
        <dbReference type="ARBA" id="ARBA00022729"/>
    </source>
</evidence>
<dbReference type="GO" id="GO:0008253">
    <property type="term" value="F:5'-nucleotidase activity"/>
    <property type="evidence" value="ECO:0007669"/>
    <property type="project" value="TreeGrafter"/>
</dbReference>
<accession>A0AAV3J619</accession>
<evidence type="ECO:0000313" key="9">
    <source>
        <dbReference type="Proteomes" id="UP000014104"/>
    </source>
</evidence>
<reference evidence="7 9" key="1">
    <citation type="submission" date="2013-03" db="EMBL/GenBank/DDBJ databases">
        <title>The Genome Sequence of Enterococcus avium ATCC_14025 (Illumina only assembly).</title>
        <authorList>
            <consortium name="The Broad Institute Genomics Platform"/>
            <consortium name="The Broad Institute Genome Sequencing Center for Infectious Disease"/>
            <person name="Earl A."/>
            <person name="Russ C."/>
            <person name="Gilmore M."/>
            <person name="Surin D."/>
            <person name="Walker B."/>
            <person name="Young S."/>
            <person name="Zeng Q."/>
            <person name="Gargeya S."/>
            <person name="Fitzgerald M."/>
            <person name="Haas B."/>
            <person name="Abouelleil A."/>
            <person name="Allen A.W."/>
            <person name="Alvarado L."/>
            <person name="Arachchi H.M."/>
            <person name="Berlin A.M."/>
            <person name="Chapman S.B."/>
            <person name="Gainer-Dewar J."/>
            <person name="Goldberg J."/>
            <person name="Griggs A."/>
            <person name="Gujja S."/>
            <person name="Hansen M."/>
            <person name="Howarth C."/>
            <person name="Imamovic A."/>
            <person name="Ireland A."/>
            <person name="Larimer J."/>
            <person name="McCowan C."/>
            <person name="Murphy C."/>
            <person name="Pearson M."/>
            <person name="Poon T.W."/>
            <person name="Priest M."/>
            <person name="Roberts A."/>
            <person name="Saif S."/>
            <person name="Shea T."/>
            <person name="Sisk P."/>
            <person name="Sykes S."/>
            <person name="Wortman J."/>
            <person name="Nusbaum C."/>
            <person name="Birren B."/>
        </authorList>
    </citation>
    <scope>NUCLEOTIDE SEQUENCE [LARGE SCALE GENOMIC DNA]</scope>
    <source>
        <strain evidence="7 9">ATCC 14025</strain>
    </source>
</reference>
<name>A0AAV3J619_ENTAV</name>
<dbReference type="Pfam" id="PF02872">
    <property type="entry name" value="5_nucleotid_C"/>
    <property type="match status" value="1"/>
</dbReference>